<feature type="compositionally biased region" description="Basic and acidic residues" evidence="1">
    <location>
        <begin position="100"/>
        <end position="123"/>
    </location>
</feature>
<protein>
    <submittedName>
        <fullName evidence="2">Uncharacterized protein</fullName>
    </submittedName>
</protein>
<organism evidence="2 3">
    <name type="scientific">Rhodococcoides trifolii</name>
    <dbReference type="NCBI Taxonomy" id="908250"/>
    <lineage>
        <taxon>Bacteria</taxon>
        <taxon>Bacillati</taxon>
        <taxon>Actinomycetota</taxon>
        <taxon>Actinomycetes</taxon>
        <taxon>Mycobacteriales</taxon>
        <taxon>Nocardiaceae</taxon>
        <taxon>Rhodococcoides</taxon>
    </lineage>
</organism>
<feature type="compositionally biased region" description="Low complexity" evidence="1">
    <location>
        <begin position="78"/>
        <end position="91"/>
    </location>
</feature>
<dbReference type="EMBL" id="BMCU01000002">
    <property type="protein sequence ID" value="GGG10264.1"/>
    <property type="molecule type" value="Genomic_DNA"/>
</dbReference>
<evidence type="ECO:0000313" key="2">
    <source>
        <dbReference type="EMBL" id="GGG10264.1"/>
    </source>
</evidence>
<evidence type="ECO:0000256" key="1">
    <source>
        <dbReference type="SAM" id="MobiDB-lite"/>
    </source>
</evidence>
<name>A0A917FWQ7_9NOCA</name>
<reference evidence="2" key="2">
    <citation type="submission" date="2020-09" db="EMBL/GenBank/DDBJ databases">
        <authorList>
            <person name="Sun Q."/>
            <person name="Sedlacek I."/>
        </authorList>
    </citation>
    <scope>NUCLEOTIDE SEQUENCE</scope>
    <source>
        <strain evidence="2">CCM 7905</strain>
    </source>
</reference>
<comment type="caution">
    <text evidence="2">The sequence shown here is derived from an EMBL/GenBank/DDBJ whole genome shotgun (WGS) entry which is preliminary data.</text>
</comment>
<accession>A0A917FWQ7</accession>
<proteinExistence type="predicted"/>
<feature type="region of interest" description="Disordered" evidence="1">
    <location>
        <begin position="69"/>
        <end position="148"/>
    </location>
</feature>
<dbReference type="AlphaFoldDB" id="A0A917FWQ7"/>
<dbReference type="Proteomes" id="UP000654257">
    <property type="component" value="Unassembled WGS sequence"/>
</dbReference>
<gene>
    <name evidence="2" type="ORF">GCM10007304_25510</name>
</gene>
<sequence>MKELGDFTDIDDRQLVVDAVTLAERVNTVTAQKLAHLAEIDRRGLALTLNASSITRWWARGTRVTDGNAARQLEWGQSRSSSATTDTPASSRRPHSTPNENHDRAATDSTGDERREVSDRDVGEPPNTRSCPGNLRPTTRGPRPRRQS</sequence>
<evidence type="ECO:0000313" key="3">
    <source>
        <dbReference type="Proteomes" id="UP000654257"/>
    </source>
</evidence>
<reference evidence="2" key="1">
    <citation type="journal article" date="2014" name="Int. J. Syst. Evol. Microbiol.">
        <title>Complete genome sequence of Corynebacterium casei LMG S-19264T (=DSM 44701T), isolated from a smear-ripened cheese.</title>
        <authorList>
            <consortium name="US DOE Joint Genome Institute (JGI-PGF)"/>
            <person name="Walter F."/>
            <person name="Albersmeier A."/>
            <person name="Kalinowski J."/>
            <person name="Ruckert C."/>
        </authorList>
    </citation>
    <scope>NUCLEOTIDE SEQUENCE</scope>
    <source>
        <strain evidence="2">CCM 7905</strain>
    </source>
</reference>
<keyword evidence="3" id="KW-1185">Reference proteome</keyword>